<keyword evidence="9 10" id="KW-0472">Membrane</keyword>
<reference evidence="13 14" key="1">
    <citation type="submission" date="2019-06" db="EMBL/GenBank/DDBJ databases">
        <title>Genome Sequence of the Brown Rot Fungal Pathogen Monilinia fructicola.</title>
        <authorList>
            <person name="De Miccolis Angelini R.M."/>
            <person name="Landi L."/>
            <person name="Abate D."/>
            <person name="Pollastro S."/>
            <person name="Romanazzi G."/>
            <person name="Faretra F."/>
        </authorList>
    </citation>
    <scope>NUCLEOTIDE SEQUENCE [LARGE SCALE GENOMIC DNA]</scope>
    <source>
        <strain evidence="13 14">Mfrc123</strain>
    </source>
</reference>
<evidence type="ECO:0000256" key="2">
    <source>
        <dbReference type="ARBA" id="ARBA00006024"/>
    </source>
</evidence>
<dbReference type="InterPro" id="IPR018303">
    <property type="entry name" value="ATPase_P-typ_P_site"/>
</dbReference>
<dbReference type="CDD" id="cd00371">
    <property type="entry name" value="HMA"/>
    <property type="match status" value="2"/>
</dbReference>
<dbReference type="FunFam" id="3.30.70.100:FF:000043">
    <property type="entry name" value="Copper-transporting ATPase 2"/>
    <property type="match status" value="1"/>
</dbReference>
<dbReference type="FunFam" id="2.70.150.10:FF:000068">
    <property type="entry name" value="Copper resistance-associated P-type ATPase"/>
    <property type="match status" value="1"/>
</dbReference>
<dbReference type="SUPFAM" id="SSF56784">
    <property type="entry name" value="HAD-like"/>
    <property type="match status" value="1"/>
</dbReference>
<evidence type="ECO:0000256" key="5">
    <source>
        <dbReference type="ARBA" id="ARBA00022741"/>
    </source>
</evidence>
<dbReference type="Pfam" id="PF00403">
    <property type="entry name" value="HMA"/>
    <property type="match status" value="1"/>
</dbReference>
<dbReference type="GO" id="GO:0043682">
    <property type="term" value="F:P-type divalent copper transporter activity"/>
    <property type="evidence" value="ECO:0007669"/>
    <property type="project" value="TreeGrafter"/>
</dbReference>
<evidence type="ECO:0000313" key="14">
    <source>
        <dbReference type="Proteomes" id="UP000322873"/>
    </source>
</evidence>
<dbReference type="InterPro" id="IPR044492">
    <property type="entry name" value="P_typ_ATPase_HD_dom"/>
</dbReference>
<dbReference type="SUPFAM" id="SSF81665">
    <property type="entry name" value="Calcium ATPase, transmembrane domain M"/>
    <property type="match status" value="1"/>
</dbReference>
<dbReference type="GO" id="GO:0055070">
    <property type="term" value="P:copper ion homeostasis"/>
    <property type="evidence" value="ECO:0007669"/>
    <property type="project" value="TreeGrafter"/>
</dbReference>
<evidence type="ECO:0000256" key="9">
    <source>
        <dbReference type="ARBA" id="ARBA00023136"/>
    </source>
</evidence>
<dbReference type="GO" id="GO:0005507">
    <property type="term" value="F:copper ion binding"/>
    <property type="evidence" value="ECO:0007669"/>
    <property type="project" value="TreeGrafter"/>
</dbReference>
<dbReference type="AlphaFoldDB" id="A0A5M9J834"/>
<feature type="transmembrane region" description="Helical" evidence="10">
    <location>
        <begin position="474"/>
        <end position="493"/>
    </location>
</feature>
<dbReference type="Pfam" id="PF00122">
    <property type="entry name" value="E1-E2_ATPase"/>
    <property type="match status" value="1"/>
</dbReference>
<dbReference type="InterPro" id="IPR027256">
    <property type="entry name" value="P-typ_ATPase_IB"/>
</dbReference>
<dbReference type="SUPFAM" id="SSF55008">
    <property type="entry name" value="HMA, heavy metal-associated domain"/>
    <property type="match status" value="2"/>
</dbReference>
<dbReference type="InterPro" id="IPR001757">
    <property type="entry name" value="P_typ_ATPase"/>
</dbReference>
<keyword evidence="7" id="KW-1278">Translocase</keyword>
<keyword evidence="5 10" id="KW-0547">Nucleotide-binding</keyword>
<dbReference type="NCBIfam" id="TIGR01494">
    <property type="entry name" value="ATPase_P-type"/>
    <property type="match status" value="2"/>
</dbReference>
<dbReference type="Proteomes" id="UP000322873">
    <property type="component" value="Unassembled WGS sequence"/>
</dbReference>
<feature type="transmembrane region" description="Helical" evidence="10">
    <location>
        <begin position="745"/>
        <end position="767"/>
    </location>
</feature>
<dbReference type="Gene3D" id="3.40.50.1000">
    <property type="entry name" value="HAD superfamily/HAD-like"/>
    <property type="match status" value="1"/>
</dbReference>
<dbReference type="SUPFAM" id="SSF81653">
    <property type="entry name" value="Calcium ATPase, transduction domain A"/>
    <property type="match status" value="1"/>
</dbReference>
<dbReference type="InterPro" id="IPR023298">
    <property type="entry name" value="ATPase_P-typ_TM_dom_sf"/>
</dbReference>
<dbReference type="Gene3D" id="3.40.1110.10">
    <property type="entry name" value="Calcium-transporting ATPase, cytoplasmic domain N"/>
    <property type="match status" value="1"/>
</dbReference>
<dbReference type="InterPro" id="IPR023299">
    <property type="entry name" value="ATPase_P-typ_cyto_dom_N"/>
</dbReference>
<dbReference type="EMBL" id="VICG01000013">
    <property type="protein sequence ID" value="KAA8565664.1"/>
    <property type="molecule type" value="Genomic_DNA"/>
</dbReference>
<feature type="domain" description="HMA" evidence="12">
    <location>
        <begin position="45"/>
        <end position="111"/>
    </location>
</feature>
<evidence type="ECO:0000313" key="13">
    <source>
        <dbReference type="EMBL" id="KAA8565664.1"/>
    </source>
</evidence>
<dbReference type="InterPro" id="IPR059000">
    <property type="entry name" value="ATPase_P-type_domA"/>
</dbReference>
<feature type="transmembrane region" description="Helical" evidence="10">
    <location>
        <begin position="525"/>
        <end position="546"/>
    </location>
</feature>
<feature type="domain" description="HMA" evidence="12">
    <location>
        <begin position="251"/>
        <end position="316"/>
    </location>
</feature>
<feature type="transmembrane region" description="Helical" evidence="10">
    <location>
        <begin position="558"/>
        <end position="576"/>
    </location>
</feature>
<feature type="region of interest" description="Disordered" evidence="11">
    <location>
        <begin position="207"/>
        <end position="231"/>
    </location>
</feature>
<dbReference type="GO" id="GO:0016887">
    <property type="term" value="F:ATP hydrolysis activity"/>
    <property type="evidence" value="ECO:0007669"/>
    <property type="project" value="InterPro"/>
</dbReference>
<dbReference type="Gene3D" id="2.70.150.10">
    <property type="entry name" value="Calcium-transporting ATPase, cytoplasmic transduction domain A"/>
    <property type="match status" value="1"/>
</dbReference>
<dbReference type="InterPro" id="IPR008250">
    <property type="entry name" value="ATPase_P-typ_transduc_dom_A_sf"/>
</dbReference>
<dbReference type="CDD" id="cd02094">
    <property type="entry name" value="P-type_ATPase_Cu-like"/>
    <property type="match status" value="1"/>
</dbReference>
<feature type="transmembrane region" description="Helical" evidence="10">
    <location>
        <begin position="787"/>
        <end position="813"/>
    </location>
</feature>
<proteinExistence type="inferred from homology"/>
<gene>
    <name evidence="13" type="ORF">EYC84_009515</name>
</gene>
<keyword evidence="8 10" id="KW-1133">Transmembrane helix</keyword>
<sequence>MDPKNEVSIDSTISITNNKDTNRINSYESEKMNNISTREDNSTWITTSYLLSNLHCPSCVSNIQKALYALCPRPKDVTPSLMSSWVTVQHEKALSTEAIREALQFAGFDVCDVTSEDDGTVTRSHILHDTDTGYLDHVLQRWTATATKRTSSQFSLSHLDSYSDRHLENCEICRQEAVTGDNVSKKLASATVQKNLGQSNIHPITYPGLPGPAHANGSGSQGNDGAADKRMSDDGGISPLVVVDSISSSTFRASLAIGGMTCAACANNIVIGLKKNSWVKDVVVNLISNSATVDFDDEKHTSQIVEEIEDLGYDAALDSVVDLKPQPQKQKVLRTVEVMVEGIYCGHCPPRINDSIKSFGDRVTVERALSLDNPILKISYIPSAPNFTIRQILAKISAVEEGFIPTIYHPPTIEERSQMIHKREQQRILFRVIVTFIIAIPTLIIGIIFMSLIPSSNPTRQYLMQPLRVGVNRAQWSLFVMATPVFFLCADVFHRRALKEIRSLWRPGSTTPVFQRFYRFGSMNMLMSLGTTIAYVSSVAQLIAAGVHPKEMADDSSFYFDSVVFLTLFLLVGRLIEAYSKSRTDDAVTMLGKLRPTEALLIVPDSEGHSRATNSQEDLVRSFTIPYSDDNSRTSDEEGSIIESVNVDLLDFGDIIKVLNGGSPACDGKIIKGETRFDESSLTGEAKLVKKSPGDEVFSGTVNKESPVTVRITGVAGSSMLDQIVKAVREGQTKRAPMERIADTLTGYFVPVITLIAIVTFVVWFSLGLSGVLPDDYRGSSGWVIWSLQFAIAVFVVACPCGLALAAPTALFVGGGLAAHHGILVKGGGEAFEKASMLDCIVFDKTGTLTQGGEPTVTNYEFVGDNERNVVVPNGKSTSSALDVSNNDITSNNIIVPDNDKECNLLNMIKSAEENSSHTVAKAIVSFCAKKGAKSANIKNIEEIAGHGMKATFDEELLIGNEDLMKQYGVKIPSSQQSKINSWKIEGKSVALAACTVPGNLYKLAAIFAISDPIRPEAISIISALKARGTDVWMLSGDNPTTAIAIGHQVGIPSSNVIAGVLPSEKAKQISYLQKSLHSRRSKRMGSSTQRALVAMVGDGINDSPALTVADVGIAIGSGSDIAISSAEFVLVSSNLNSLITLLDLSRKVFRRIKLNFAWALIYNLVALPVAAGVFYPIVSRGHHVRLDPVWASLAMAMSSISVVLSSLALRSSVPGLGFQART</sequence>
<protein>
    <recommendedName>
        <fullName evidence="12">HMA domain-containing protein</fullName>
    </recommendedName>
</protein>
<keyword evidence="14" id="KW-1185">Reference proteome</keyword>
<dbReference type="PANTHER" id="PTHR43520">
    <property type="entry name" value="ATP7, ISOFORM B"/>
    <property type="match status" value="1"/>
</dbReference>
<evidence type="ECO:0000259" key="12">
    <source>
        <dbReference type="PROSITE" id="PS50846"/>
    </source>
</evidence>
<dbReference type="PROSITE" id="PS00154">
    <property type="entry name" value="ATPASE_E1_E2"/>
    <property type="match status" value="1"/>
</dbReference>
<evidence type="ECO:0000256" key="4">
    <source>
        <dbReference type="ARBA" id="ARBA00022723"/>
    </source>
</evidence>
<dbReference type="PRINTS" id="PR00119">
    <property type="entry name" value="CATATPASE"/>
</dbReference>
<dbReference type="GO" id="GO:0005524">
    <property type="term" value="F:ATP binding"/>
    <property type="evidence" value="ECO:0007669"/>
    <property type="project" value="UniProtKB-UniRule"/>
</dbReference>
<comment type="caution">
    <text evidence="13">The sequence shown here is derived from an EMBL/GenBank/DDBJ whole genome shotgun (WGS) entry which is preliminary data.</text>
</comment>
<evidence type="ECO:0000256" key="11">
    <source>
        <dbReference type="SAM" id="MobiDB-lite"/>
    </source>
</evidence>
<accession>A0A5M9J834</accession>
<dbReference type="Pfam" id="PF00702">
    <property type="entry name" value="Hydrolase"/>
    <property type="match status" value="1"/>
</dbReference>
<dbReference type="NCBIfam" id="TIGR01525">
    <property type="entry name" value="ATPase-IB_hvy"/>
    <property type="match status" value="1"/>
</dbReference>
<comment type="subcellular location">
    <subcellularLocation>
        <location evidence="1">Membrane</location>
        <topology evidence="1">Multi-pass membrane protein</topology>
    </subcellularLocation>
</comment>
<dbReference type="SFLD" id="SFLDF00027">
    <property type="entry name" value="p-type_atpase"/>
    <property type="match status" value="1"/>
</dbReference>
<dbReference type="InterPro" id="IPR023214">
    <property type="entry name" value="HAD_sf"/>
</dbReference>
<feature type="transmembrane region" description="Helical" evidence="10">
    <location>
        <begin position="428"/>
        <end position="454"/>
    </location>
</feature>
<dbReference type="VEuPathDB" id="FungiDB:MFRU_006g02480"/>
<organism evidence="13 14">
    <name type="scientific">Monilinia fructicola</name>
    <name type="common">Brown rot fungus</name>
    <name type="synonym">Ciboria fructicola</name>
    <dbReference type="NCBI Taxonomy" id="38448"/>
    <lineage>
        <taxon>Eukaryota</taxon>
        <taxon>Fungi</taxon>
        <taxon>Dikarya</taxon>
        <taxon>Ascomycota</taxon>
        <taxon>Pezizomycotina</taxon>
        <taxon>Leotiomycetes</taxon>
        <taxon>Helotiales</taxon>
        <taxon>Sclerotiniaceae</taxon>
        <taxon>Monilinia</taxon>
    </lineage>
</organism>
<evidence type="ECO:0000256" key="8">
    <source>
        <dbReference type="ARBA" id="ARBA00022989"/>
    </source>
</evidence>
<feature type="transmembrane region" description="Helical" evidence="10">
    <location>
        <begin position="1157"/>
        <end position="1178"/>
    </location>
</feature>
<dbReference type="PROSITE" id="PS50846">
    <property type="entry name" value="HMA_2"/>
    <property type="match status" value="2"/>
</dbReference>
<evidence type="ECO:0000256" key="1">
    <source>
        <dbReference type="ARBA" id="ARBA00004141"/>
    </source>
</evidence>
<name>A0A5M9J834_MONFR</name>
<dbReference type="GO" id="GO:0016020">
    <property type="term" value="C:membrane"/>
    <property type="evidence" value="ECO:0007669"/>
    <property type="project" value="UniProtKB-SubCell"/>
</dbReference>
<dbReference type="InterPro" id="IPR036412">
    <property type="entry name" value="HAD-like_sf"/>
</dbReference>
<evidence type="ECO:0000256" key="3">
    <source>
        <dbReference type="ARBA" id="ARBA00022692"/>
    </source>
</evidence>
<evidence type="ECO:0000256" key="6">
    <source>
        <dbReference type="ARBA" id="ARBA00022840"/>
    </source>
</evidence>
<dbReference type="Gene3D" id="3.30.70.100">
    <property type="match status" value="2"/>
</dbReference>
<feature type="transmembrane region" description="Helical" evidence="10">
    <location>
        <begin position="1190"/>
        <end position="1210"/>
    </location>
</feature>
<keyword evidence="4 10" id="KW-0479">Metal-binding</keyword>
<keyword evidence="3 10" id="KW-0812">Transmembrane</keyword>
<dbReference type="SFLD" id="SFLDG00002">
    <property type="entry name" value="C1.7:_P-type_atpase_like"/>
    <property type="match status" value="1"/>
</dbReference>
<dbReference type="SFLD" id="SFLDS00003">
    <property type="entry name" value="Haloacid_Dehalogenase"/>
    <property type="match status" value="1"/>
</dbReference>
<dbReference type="InterPro" id="IPR036163">
    <property type="entry name" value="HMA_dom_sf"/>
</dbReference>
<evidence type="ECO:0000256" key="7">
    <source>
        <dbReference type="ARBA" id="ARBA00022967"/>
    </source>
</evidence>
<dbReference type="PANTHER" id="PTHR43520:SF32">
    <property type="entry name" value="COPPER RESISTANCE P-TYPE ATPASE (EUROFUNG)"/>
    <property type="match status" value="1"/>
</dbReference>
<dbReference type="InterPro" id="IPR006121">
    <property type="entry name" value="HMA_dom"/>
</dbReference>
<keyword evidence="6 10" id="KW-0067">ATP-binding</keyword>
<evidence type="ECO:0000256" key="10">
    <source>
        <dbReference type="RuleBase" id="RU362081"/>
    </source>
</evidence>
<comment type="similarity">
    <text evidence="2 10">Belongs to the cation transport ATPase (P-type) (TC 3.A.3) family. Type IB subfamily.</text>
</comment>